<sequence length="408" mass="47263">MNTKFFAILILISSLCFGQMQDFKYKRELKGIANQWHTITIPNEMYGKISQDLSDIRIFGLKANKDTIEAAYILRKNDRTIIKNEIPFKIINQSFNNEGAFYTFEIPSIQTINDINLQFSNDNFDWKLNLEGSNDQTDWFKILANSRILSIKNGSTNFQFTKLLFPESKYKYYRIFIKTKEKVGLKSAKLVLNESNLGLYRDFKIQKQSIFENKKAKQTEINLELDVPVPVSLIKISANNNFDFYRPISIQYLSDSVKTEKAWIYNYETIGNGTLNSLDKNEFTLNTTTAKKLKIIIENNNNPILNISDIKVQGFTNQLDVRFVEDADYFLVYGNKNAEIPNFDIVNFADKIPENISTLTLGNEILIDKSATEITEPLFKNKLWLWIIMGVIIAMLGFFSLKMMKKED</sequence>
<evidence type="ECO:0000313" key="2">
    <source>
        <dbReference type="EMBL" id="NRS91299.1"/>
    </source>
</evidence>
<dbReference type="RefSeq" id="WP_173777933.1">
    <property type="nucleotide sequence ID" value="NZ_JABSNO010000002.1"/>
</dbReference>
<keyword evidence="1" id="KW-0472">Membrane</keyword>
<reference evidence="2" key="1">
    <citation type="submission" date="2020-05" db="EMBL/GenBank/DDBJ databases">
        <title>Genomic Encyclopedia of Type Strains, Phase IV (KMG-V): Genome sequencing to study the core and pangenomes of soil and plant-associated prokaryotes.</title>
        <authorList>
            <person name="Whitman W."/>
        </authorList>
    </citation>
    <scope>NUCLEOTIDE SEQUENCE</scope>
    <source>
        <strain evidence="2">16F</strain>
    </source>
</reference>
<dbReference type="InterPro" id="IPR025060">
    <property type="entry name" value="DUF3999"/>
</dbReference>
<accession>A0A8J8G4V2</accession>
<feature type="transmembrane region" description="Helical" evidence="1">
    <location>
        <begin position="383"/>
        <end position="401"/>
    </location>
</feature>
<keyword evidence="1" id="KW-1133">Transmembrane helix</keyword>
<organism evidence="2 3">
    <name type="scientific">Frigoriflavimonas asaccharolytica</name>
    <dbReference type="NCBI Taxonomy" id="2735899"/>
    <lineage>
        <taxon>Bacteria</taxon>
        <taxon>Pseudomonadati</taxon>
        <taxon>Bacteroidota</taxon>
        <taxon>Flavobacteriia</taxon>
        <taxon>Flavobacteriales</taxon>
        <taxon>Weeksellaceae</taxon>
        <taxon>Frigoriflavimonas</taxon>
    </lineage>
</organism>
<keyword evidence="3" id="KW-1185">Reference proteome</keyword>
<dbReference type="InterPro" id="IPR008979">
    <property type="entry name" value="Galactose-bd-like_sf"/>
</dbReference>
<evidence type="ECO:0000313" key="3">
    <source>
        <dbReference type="Proteomes" id="UP000610746"/>
    </source>
</evidence>
<dbReference type="Proteomes" id="UP000610746">
    <property type="component" value="Unassembled WGS sequence"/>
</dbReference>
<keyword evidence="1" id="KW-0812">Transmembrane</keyword>
<comment type="caution">
    <text evidence="2">The sequence shown here is derived from an EMBL/GenBank/DDBJ whole genome shotgun (WGS) entry which is preliminary data.</text>
</comment>
<gene>
    <name evidence="2" type="ORF">HNQ03_000365</name>
</gene>
<proteinExistence type="predicted"/>
<name>A0A8J8G4V2_9FLAO</name>
<protein>
    <recommendedName>
        <fullName evidence="4">DUF3999 family protein</fullName>
    </recommendedName>
</protein>
<dbReference type="EMBL" id="JABSNO010000002">
    <property type="protein sequence ID" value="NRS91299.1"/>
    <property type="molecule type" value="Genomic_DNA"/>
</dbReference>
<dbReference type="Gene3D" id="2.60.120.260">
    <property type="entry name" value="Galactose-binding domain-like"/>
    <property type="match status" value="2"/>
</dbReference>
<dbReference type="AlphaFoldDB" id="A0A8J8G4V2"/>
<evidence type="ECO:0008006" key="4">
    <source>
        <dbReference type="Google" id="ProtNLM"/>
    </source>
</evidence>
<dbReference type="SUPFAM" id="SSF49785">
    <property type="entry name" value="Galactose-binding domain-like"/>
    <property type="match status" value="1"/>
</dbReference>
<evidence type="ECO:0000256" key="1">
    <source>
        <dbReference type="SAM" id="Phobius"/>
    </source>
</evidence>
<dbReference type="Pfam" id="PF13163">
    <property type="entry name" value="DUF3999"/>
    <property type="match status" value="1"/>
</dbReference>